<keyword evidence="3" id="KW-0862">Zinc</keyword>
<accession>A0AAN7BD52</accession>
<gene>
    <name evidence="6" type="ORF">QBC37DRAFT_478300</name>
</gene>
<evidence type="ECO:0000256" key="3">
    <source>
        <dbReference type="ARBA" id="ARBA00022833"/>
    </source>
</evidence>
<keyword evidence="7" id="KW-1185">Reference proteome</keyword>
<proteinExistence type="predicted"/>
<feature type="region of interest" description="Disordered" evidence="4">
    <location>
        <begin position="72"/>
        <end position="130"/>
    </location>
</feature>
<dbReference type="InterPro" id="IPR001876">
    <property type="entry name" value="Znf_RanBP2"/>
</dbReference>
<dbReference type="AlphaFoldDB" id="A0AAN7BD52"/>
<reference evidence="6" key="1">
    <citation type="journal article" date="2023" name="Mol. Phylogenet. Evol.">
        <title>Genome-scale phylogeny and comparative genomics of the fungal order Sordariales.</title>
        <authorList>
            <person name="Hensen N."/>
            <person name="Bonometti L."/>
            <person name="Westerberg I."/>
            <person name="Brannstrom I.O."/>
            <person name="Guillou S."/>
            <person name="Cros-Aarteil S."/>
            <person name="Calhoun S."/>
            <person name="Haridas S."/>
            <person name="Kuo A."/>
            <person name="Mondo S."/>
            <person name="Pangilinan J."/>
            <person name="Riley R."/>
            <person name="LaButti K."/>
            <person name="Andreopoulos B."/>
            <person name="Lipzen A."/>
            <person name="Chen C."/>
            <person name="Yan M."/>
            <person name="Daum C."/>
            <person name="Ng V."/>
            <person name="Clum A."/>
            <person name="Steindorff A."/>
            <person name="Ohm R.A."/>
            <person name="Martin F."/>
            <person name="Silar P."/>
            <person name="Natvig D.O."/>
            <person name="Lalanne C."/>
            <person name="Gautier V."/>
            <person name="Ament-Velasquez S.L."/>
            <person name="Kruys A."/>
            <person name="Hutchinson M.I."/>
            <person name="Powell A.J."/>
            <person name="Barry K."/>
            <person name="Miller A.N."/>
            <person name="Grigoriev I.V."/>
            <person name="Debuchy R."/>
            <person name="Gladieux P."/>
            <person name="Hiltunen Thoren M."/>
            <person name="Johannesson H."/>
        </authorList>
    </citation>
    <scope>NUCLEOTIDE SEQUENCE</scope>
    <source>
        <strain evidence="6">PSN293</strain>
    </source>
</reference>
<name>A0AAN7BD52_9PEZI</name>
<evidence type="ECO:0000313" key="6">
    <source>
        <dbReference type="EMBL" id="KAK4218962.1"/>
    </source>
</evidence>
<keyword evidence="1" id="KW-0479">Metal-binding</keyword>
<evidence type="ECO:0000256" key="2">
    <source>
        <dbReference type="ARBA" id="ARBA00022771"/>
    </source>
</evidence>
<dbReference type="Proteomes" id="UP001301769">
    <property type="component" value="Unassembled WGS sequence"/>
</dbReference>
<protein>
    <recommendedName>
        <fullName evidence="5">RanBP2-type domain-containing protein</fullName>
    </recommendedName>
</protein>
<keyword evidence="2" id="KW-0863">Zinc-finger</keyword>
<evidence type="ECO:0000259" key="5">
    <source>
        <dbReference type="PROSITE" id="PS01358"/>
    </source>
</evidence>
<evidence type="ECO:0000256" key="1">
    <source>
        <dbReference type="ARBA" id="ARBA00022723"/>
    </source>
</evidence>
<dbReference type="PROSITE" id="PS01358">
    <property type="entry name" value="ZF_RANBP2_1"/>
    <property type="match status" value="1"/>
</dbReference>
<feature type="compositionally biased region" description="Basic and acidic residues" evidence="4">
    <location>
        <begin position="112"/>
        <end position="130"/>
    </location>
</feature>
<dbReference type="GO" id="GO:0008270">
    <property type="term" value="F:zinc ion binding"/>
    <property type="evidence" value="ECO:0007669"/>
    <property type="project" value="UniProtKB-KW"/>
</dbReference>
<feature type="compositionally biased region" description="Polar residues" evidence="4">
    <location>
        <begin position="72"/>
        <end position="95"/>
    </location>
</feature>
<evidence type="ECO:0000256" key="4">
    <source>
        <dbReference type="SAM" id="MobiDB-lite"/>
    </source>
</evidence>
<dbReference type="EMBL" id="MU858050">
    <property type="protein sequence ID" value="KAK4218962.1"/>
    <property type="molecule type" value="Genomic_DNA"/>
</dbReference>
<organism evidence="6 7">
    <name type="scientific">Rhypophila decipiens</name>
    <dbReference type="NCBI Taxonomy" id="261697"/>
    <lineage>
        <taxon>Eukaryota</taxon>
        <taxon>Fungi</taxon>
        <taxon>Dikarya</taxon>
        <taxon>Ascomycota</taxon>
        <taxon>Pezizomycotina</taxon>
        <taxon>Sordariomycetes</taxon>
        <taxon>Sordariomycetidae</taxon>
        <taxon>Sordariales</taxon>
        <taxon>Naviculisporaceae</taxon>
        <taxon>Rhypophila</taxon>
    </lineage>
</organism>
<reference evidence="6" key="2">
    <citation type="submission" date="2023-05" db="EMBL/GenBank/DDBJ databases">
        <authorList>
            <consortium name="Lawrence Berkeley National Laboratory"/>
            <person name="Steindorff A."/>
            <person name="Hensen N."/>
            <person name="Bonometti L."/>
            <person name="Westerberg I."/>
            <person name="Brannstrom I.O."/>
            <person name="Guillou S."/>
            <person name="Cros-Aarteil S."/>
            <person name="Calhoun S."/>
            <person name="Haridas S."/>
            <person name="Kuo A."/>
            <person name="Mondo S."/>
            <person name="Pangilinan J."/>
            <person name="Riley R."/>
            <person name="Labutti K."/>
            <person name="Andreopoulos B."/>
            <person name="Lipzen A."/>
            <person name="Chen C."/>
            <person name="Yanf M."/>
            <person name="Daum C."/>
            <person name="Ng V."/>
            <person name="Clum A."/>
            <person name="Ohm R."/>
            <person name="Martin F."/>
            <person name="Silar P."/>
            <person name="Natvig D."/>
            <person name="Lalanne C."/>
            <person name="Gautier V."/>
            <person name="Ament-Velasquez S.L."/>
            <person name="Kruys A."/>
            <person name="Hutchinson M.I."/>
            <person name="Powell A.J."/>
            <person name="Barry K."/>
            <person name="Miller A.N."/>
            <person name="Grigoriev I.V."/>
            <person name="Debuchy R."/>
            <person name="Gladieux P."/>
            <person name="Thoren M.H."/>
            <person name="Johannesson H."/>
        </authorList>
    </citation>
    <scope>NUCLEOTIDE SEQUENCE</scope>
    <source>
        <strain evidence="6">PSN293</strain>
    </source>
</reference>
<sequence length="190" mass="20376">MTSSTQATSPSPTNNIKYDSDGYAIAFSSSEESSFSPSYSAAFGYGQVSKPSSSGPGSDKYASAFGYGQLSAPSGGSASSNKTATASEWATTPSRSDSDDDDNKTIIPPSFSKREVLSTEKQADKDFAGAEPEKSEIIKKREMAWICDNCGATNTPFDFLCWSCKAHHRCGDCETLVNDEILVPVFKKMY</sequence>
<comment type="caution">
    <text evidence="6">The sequence shown here is derived from an EMBL/GenBank/DDBJ whole genome shotgun (WGS) entry which is preliminary data.</text>
</comment>
<feature type="domain" description="RanBP2-type" evidence="5">
    <location>
        <begin position="145"/>
        <end position="164"/>
    </location>
</feature>
<evidence type="ECO:0000313" key="7">
    <source>
        <dbReference type="Proteomes" id="UP001301769"/>
    </source>
</evidence>